<dbReference type="SUPFAM" id="SSF57756">
    <property type="entry name" value="Retrovirus zinc finger-like domains"/>
    <property type="match status" value="1"/>
</dbReference>
<reference evidence="4" key="1">
    <citation type="submission" date="2021-06" db="EMBL/GenBank/DDBJ databases">
        <authorList>
            <person name="Kallberg Y."/>
            <person name="Tangrot J."/>
            <person name="Rosling A."/>
        </authorList>
    </citation>
    <scope>NUCLEOTIDE SEQUENCE</scope>
    <source>
        <strain evidence="4">BR232B</strain>
    </source>
</reference>
<evidence type="ECO:0000256" key="2">
    <source>
        <dbReference type="SAM" id="MobiDB-lite"/>
    </source>
</evidence>
<feature type="compositionally biased region" description="Polar residues" evidence="2">
    <location>
        <begin position="752"/>
        <end position="761"/>
    </location>
</feature>
<dbReference type="PROSITE" id="PS50158">
    <property type="entry name" value="ZF_CCHC"/>
    <property type="match status" value="1"/>
</dbReference>
<evidence type="ECO:0000256" key="1">
    <source>
        <dbReference type="PROSITE-ProRule" id="PRU00047"/>
    </source>
</evidence>
<evidence type="ECO:0000313" key="4">
    <source>
        <dbReference type="EMBL" id="CAG8607927.1"/>
    </source>
</evidence>
<feature type="compositionally biased region" description="Basic residues" evidence="2">
    <location>
        <begin position="432"/>
        <end position="464"/>
    </location>
</feature>
<comment type="caution">
    <text evidence="4">The sequence shown here is derived from an EMBL/GenBank/DDBJ whole genome shotgun (WGS) entry which is preliminary data.</text>
</comment>
<gene>
    <name evidence="4" type="ORF">PBRASI_LOCUS8004</name>
</gene>
<feature type="compositionally biased region" description="Basic residues" evidence="2">
    <location>
        <begin position="475"/>
        <end position="488"/>
    </location>
</feature>
<evidence type="ECO:0000313" key="5">
    <source>
        <dbReference type="Proteomes" id="UP000789739"/>
    </source>
</evidence>
<keyword evidence="5" id="KW-1185">Reference proteome</keyword>
<feature type="region of interest" description="Disordered" evidence="2">
    <location>
        <begin position="728"/>
        <end position="761"/>
    </location>
</feature>
<dbReference type="GO" id="GO:0008270">
    <property type="term" value="F:zinc ion binding"/>
    <property type="evidence" value="ECO:0007669"/>
    <property type="project" value="UniProtKB-KW"/>
</dbReference>
<dbReference type="GO" id="GO:0003676">
    <property type="term" value="F:nucleic acid binding"/>
    <property type="evidence" value="ECO:0007669"/>
    <property type="project" value="InterPro"/>
</dbReference>
<dbReference type="Gene3D" id="2.40.70.10">
    <property type="entry name" value="Acid Proteases"/>
    <property type="match status" value="1"/>
</dbReference>
<feature type="region of interest" description="Disordered" evidence="2">
    <location>
        <begin position="531"/>
        <end position="551"/>
    </location>
</feature>
<organism evidence="4 5">
    <name type="scientific">Paraglomus brasilianum</name>
    <dbReference type="NCBI Taxonomy" id="144538"/>
    <lineage>
        <taxon>Eukaryota</taxon>
        <taxon>Fungi</taxon>
        <taxon>Fungi incertae sedis</taxon>
        <taxon>Mucoromycota</taxon>
        <taxon>Glomeromycotina</taxon>
        <taxon>Glomeromycetes</taxon>
        <taxon>Paraglomerales</taxon>
        <taxon>Paraglomeraceae</taxon>
        <taxon>Paraglomus</taxon>
    </lineage>
</organism>
<keyword evidence="1" id="KW-0479">Metal-binding</keyword>
<dbReference type="AlphaFoldDB" id="A0A9N9GK85"/>
<keyword evidence="1" id="KW-0863">Zinc-finger</keyword>
<dbReference type="SMART" id="SM00343">
    <property type="entry name" value="ZnF_C2HC"/>
    <property type="match status" value="1"/>
</dbReference>
<dbReference type="InterPro" id="IPR021109">
    <property type="entry name" value="Peptidase_aspartic_dom_sf"/>
</dbReference>
<protein>
    <submittedName>
        <fullName evidence="4">3090_t:CDS:1</fullName>
    </submittedName>
</protein>
<dbReference type="InterPro" id="IPR001878">
    <property type="entry name" value="Znf_CCHC"/>
</dbReference>
<dbReference type="Proteomes" id="UP000789739">
    <property type="component" value="Unassembled WGS sequence"/>
</dbReference>
<feature type="region of interest" description="Disordered" evidence="2">
    <location>
        <begin position="345"/>
        <end position="364"/>
    </location>
</feature>
<sequence length="761" mass="83855">MIGNGPPLFTGKAGEDPSDWVLEFKRFVIASRINVIAGAGGVAGRAEAYNLAISCMVGEAKTWYENEIKGRNWQCDNILDGTGVNTLNAIRALNNGGLTGINANQFLGEALVVRNNAGGDNTITGANIIPVGTWDEDWSIAGGHPAPIGTPSPANYANAGAGNSIVAPDMTLGQFLYCLEFLYPTVEAQKNLLFFGQIAQGGMSILEYNARISKLGKLAGLPESKMREQYIRGLNPMNQYNVRMMAKYHDTRDNITKALVEAEKFSLLQGNFPFPPSGGQVPNPYEKSSNTGMTKDEIENFVKSIMAFTQSQPVSQTISSKPQENQITLSQKDFKKILTGLKETMSKGRQTLKKPPGPGKQKADDLAINRFLDSLTDDTGLPEEAYNHNPVEDLRLQFEEMEINQAKLINAVKNLYKCSKCGKPGHNSRNCPKNKKKSKSRRSNKSKSKKKGKQGKKKVKKSGSRSKDAYASKLSSKKKSSSKKRTSQKKSSTIIDSQIRKIILAMFNDPEVIETIKNNINNTNLSVTRPDFTNYRDPVSEIPDSDGEDETLGDPMEIDFVQKKDPATDVVTTKCKIKRLVIPAATVDPGANFPIITEDIVKRLKLIIDTKEKHDLSGIATSPIESIGIVRNVPVTFTPGCTIHSDFAVVKHHKPMLILPNTLLDKYDYDLLASKRELKLVCNGKEYFIPINMHKVKNKLEVNCVTASQDDRDGVTLLCNKPLISDQISQDTNSNESEDNEPLEKWHAPADSENSTLKKNA</sequence>
<keyword evidence="1" id="KW-0862">Zinc</keyword>
<dbReference type="EMBL" id="CAJVPI010001338">
    <property type="protein sequence ID" value="CAG8607927.1"/>
    <property type="molecule type" value="Genomic_DNA"/>
</dbReference>
<dbReference type="InterPro" id="IPR036875">
    <property type="entry name" value="Znf_CCHC_sf"/>
</dbReference>
<proteinExistence type="predicted"/>
<dbReference type="OrthoDB" id="2427969at2759"/>
<evidence type="ECO:0000259" key="3">
    <source>
        <dbReference type="PROSITE" id="PS50158"/>
    </source>
</evidence>
<name>A0A9N9GK85_9GLOM</name>
<feature type="region of interest" description="Disordered" evidence="2">
    <location>
        <begin position="420"/>
        <end position="492"/>
    </location>
</feature>
<feature type="domain" description="CCHC-type" evidence="3">
    <location>
        <begin position="417"/>
        <end position="433"/>
    </location>
</feature>
<accession>A0A9N9GK85</accession>
<dbReference type="Gene3D" id="4.10.60.10">
    <property type="entry name" value="Zinc finger, CCHC-type"/>
    <property type="match status" value="1"/>
</dbReference>